<reference evidence="2 5" key="2">
    <citation type="submission" date="2020-08" db="EMBL/GenBank/DDBJ databases">
        <title>Sequencing the genomes of 1000 actinobacteria strains.</title>
        <authorList>
            <person name="Klenk H.-P."/>
        </authorList>
    </citation>
    <scope>NUCLEOTIDE SEQUENCE [LARGE SCALE GENOMIC DNA]</scope>
    <source>
        <strain evidence="2 5">DSM 22242</strain>
    </source>
</reference>
<comment type="caution">
    <text evidence="2">The sequence shown here is derived from an EMBL/GenBank/DDBJ whole genome shotgun (WGS) entry which is preliminary data.</text>
</comment>
<dbReference type="SUPFAM" id="SSF52540">
    <property type="entry name" value="P-loop containing nucleoside triphosphate hydrolases"/>
    <property type="match status" value="1"/>
</dbReference>
<dbReference type="AlphaFoldDB" id="A0A3N0ACS9"/>
<dbReference type="OrthoDB" id="3169849at2"/>
<dbReference type="RefSeq" id="WP_123184636.1">
    <property type="nucleotide sequence ID" value="NZ_CANPEU010000001.1"/>
</dbReference>
<proteinExistence type="predicted"/>
<dbReference type="EMBL" id="SSTM01000001">
    <property type="protein sequence ID" value="TJW12258.1"/>
    <property type="molecule type" value="Genomic_DNA"/>
</dbReference>
<protein>
    <submittedName>
        <fullName evidence="3">Ribonucleotide reductase subunit alpha</fullName>
    </submittedName>
</protein>
<name>A0A3N0ACS9_9ACTN</name>
<dbReference type="EMBL" id="JACHYA010000001">
    <property type="protein sequence ID" value="MBB3170524.1"/>
    <property type="molecule type" value="Genomic_DNA"/>
</dbReference>
<accession>A0A3N0ACS9</accession>
<evidence type="ECO:0000313" key="5">
    <source>
        <dbReference type="Proteomes" id="UP000530850"/>
    </source>
</evidence>
<dbReference type="GeneID" id="93355949"/>
<keyword evidence="4" id="KW-1185">Reference proteome</keyword>
<organism evidence="2 5">
    <name type="scientific">Parvibacter caecicola</name>
    <dbReference type="NCBI Taxonomy" id="747645"/>
    <lineage>
        <taxon>Bacteria</taxon>
        <taxon>Bacillati</taxon>
        <taxon>Actinomycetota</taxon>
        <taxon>Coriobacteriia</taxon>
        <taxon>Coriobacteriales</taxon>
        <taxon>Coriobacteriaceae</taxon>
        <taxon>Parvibacter</taxon>
    </lineage>
</organism>
<evidence type="ECO:0000313" key="4">
    <source>
        <dbReference type="Proteomes" id="UP000309454"/>
    </source>
</evidence>
<dbReference type="Proteomes" id="UP000530850">
    <property type="component" value="Unassembled WGS sequence"/>
</dbReference>
<dbReference type="Proteomes" id="UP000309454">
    <property type="component" value="Unassembled WGS sequence"/>
</dbReference>
<evidence type="ECO:0000313" key="2">
    <source>
        <dbReference type="EMBL" id="MBB3170524.1"/>
    </source>
</evidence>
<gene>
    <name evidence="3" type="ORF">E5982_01240</name>
    <name evidence="2" type="ORF">FHR31_000304</name>
</gene>
<dbReference type="InterPro" id="IPR027417">
    <property type="entry name" value="P-loop_NTPase"/>
</dbReference>
<evidence type="ECO:0000256" key="1">
    <source>
        <dbReference type="SAM" id="MobiDB-lite"/>
    </source>
</evidence>
<reference evidence="3 4" key="1">
    <citation type="submission" date="2019-04" db="EMBL/GenBank/DDBJ databases">
        <title>Microbes associate with the intestines of laboratory mice.</title>
        <authorList>
            <person name="Navarre W."/>
            <person name="Wong E."/>
            <person name="Huang K.C."/>
            <person name="Tropini C."/>
            <person name="Ng K."/>
            <person name="Yu B."/>
        </authorList>
    </citation>
    <scope>NUCLEOTIDE SEQUENCE [LARGE SCALE GENOMIC DNA]</scope>
    <source>
        <strain evidence="3 4">NM48_B13</strain>
    </source>
</reference>
<sequence length="486" mass="52774">MTELNDSLPQPSPENDSAQLFVKQAQEARTQGNSQMAAHLYMAAFDAGSQEGQPTQSALRSIREAWNLACTVKDRSLAEHVFQKMEPYLSPVEVGECGKKLQDLAFSHLEQLGLDREQLEDFARALEDDFEENGIPEGVFGGPGFAGVAFPLPSAAAAQEGAEAPAEADGPAAEAKPGPQVVPPLNFSSLVGYDDAVFAARNFGIGRQDEPEFNELLQLLNERHGLERPPALDSLVIRAEAREDASRFAQAVAGEMGLPQIRMRLEENMLGYTVLSLAILGAPKANPSKLGTVLERGGVLVLEDLDLWEPPAVDSFEDLGGLIRASVGKGAREAMALIRQAVENPSVLVVATSCLDSSVDAFFVDLLTPFTVLDISLPTAAERADIWAELAREHPSLRSIDCGQLVRLSNGMPRYDMHMAAREAIEEAYKMGMAQGEYVAVSADNLFDKLAAYQPLGSKEYLELEENVIARFREGLANLEDFLDEE</sequence>
<evidence type="ECO:0000313" key="3">
    <source>
        <dbReference type="EMBL" id="TJW12258.1"/>
    </source>
</evidence>
<feature type="region of interest" description="Disordered" evidence="1">
    <location>
        <begin position="158"/>
        <end position="179"/>
    </location>
</feature>